<accession>A0ABV3AH15</accession>
<sequence length="45" mass="4888">MEPTATRNCPHCQRPVTIVSLPATPEAARPAMPTGPDVIPLRRTH</sequence>
<gene>
    <name evidence="2" type="ORF">AB0H04_30975</name>
</gene>
<proteinExistence type="predicted"/>
<name>A0ABV3AH15_9ACTN</name>
<organism evidence="2 3">
    <name type="scientific">Streptomyces flaveolus</name>
    <dbReference type="NCBI Taxonomy" id="67297"/>
    <lineage>
        <taxon>Bacteria</taxon>
        <taxon>Bacillati</taxon>
        <taxon>Actinomycetota</taxon>
        <taxon>Actinomycetes</taxon>
        <taxon>Kitasatosporales</taxon>
        <taxon>Streptomycetaceae</taxon>
        <taxon>Streptomyces</taxon>
    </lineage>
</organism>
<keyword evidence="3" id="KW-1185">Reference proteome</keyword>
<reference evidence="2 3" key="1">
    <citation type="submission" date="2024-06" db="EMBL/GenBank/DDBJ databases">
        <title>The Natural Products Discovery Center: Release of the First 8490 Sequenced Strains for Exploring Actinobacteria Biosynthetic Diversity.</title>
        <authorList>
            <person name="Kalkreuter E."/>
            <person name="Kautsar S.A."/>
            <person name="Yang D."/>
            <person name="Bader C.D."/>
            <person name="Teijaro C.N."/>
            <person name="Fluegel L."/>
            <person name="Davis C.M."/>
            <person name="Simpson J.R."/>
            <person name="Lauterbach L."/>
            <person name="Steele A.D."/>
            <person name="Gui C."/>
            <person name="Meng S."/>
            <person name="Li G."/>
            <person name="Viehrig K."/>
            <person name="Ye F."/>
            <person name="Su P."/>
            <person name="Kiefer A.F."/>
            <person name="Nichols A."/>
            <person name="Cepeda A.J."/>
            <person name="Yan W."/>
            <person name="Fan B."/>
            <person name="Jiang Y."/>
            <person name="Adhikari A."/>
            <person name="Zheng C.-J."/>
            <person name="Schuster L."/>
            <person name="Cowan T.M."/>
            <person name="Smanski M.J."/>
            <person name="Chevrette M.G."/>
            <person name="De Carvalho L.P.S."/>
            <person name="Shen B."/>
        </authorList>
    </citation>
    <scope>NUCLEOTIDE SEQUENCE [LARGE SCALE GENOMIC DNA]</scope>
    <source>
        <strain evidence="2 3">NPDC020594</strain>
    </source>
</reference>
<evidence type="ECO:0000313" key="2">
    <source>
        <dbReference type="EMBL" id="MEU5711242.1"/>
    </source>
</evidence>
<dbReference type="Proteomes" id="UP001551011">
    <property type="component" value="Unassembled WGS sequence"/>
</dbReference>
<dbReference type="RefSeq" id="WP_158712545.1">
    <property type="nucleotide sequence ID" value="NZ_JBFAEG010000025.1"/>
</dbReference>
<feature type="region of interest" description="Disordered" evidence="1">
    <location>
        <begin position="23"/>
        <end position="45"/>
    </location>
</feature>
<protein>
    <submittedName>
        <fullName evidence="2">Uncharacterized protein</fullName>
    </submittedName>
</protein>
<comment type="caution">
    <text evidence="2">The sequence shown here is derived from an EMBL/GenBank/DDBJ whole genome shotgun (WGS) entry which is preliminary data.</text>
</comment>
<dbReference type="EMBL" id="JBFAEG010000025">
    <property type="protein sequence ID" value="MEU5711242.1"/>
    <property type="molecule type" value="Genomic_DNA"/>
</dbReference>
<evidence type="ECO:0000313" key="3">
    <source>
        <dbReference type="Proteomes" id="UP001551011"/>
    </source>
</evidence>
<evidence type="ECO:0000256" key="1">
    <source>
        <dbReference type="SAM" id="MobiDB-lite"/>
    </source>
</evidence>